<gene>
    <name evidence="2" type="ORF">N4R40_12615</name>
</gene>
<dbReference type="Proteomes" id="UP001300496">
    <property type="component" value="Unassembled WGS sequence"/>
</dbReference>
<organism evidence="2 3">
    <name type="scientific">Microbacterium memoriense</name>
    <dbReference type="NCBI Taxonomy" id="2978350"/>
    <lineage>
        <taxon>Bacteria</taxon>
        <taxon>Bacillati</taxon>
        <taxon>Actinomycetota</taxon>
        <taxon>Actinomycetes</taxon>
        <taxon>Micrococcales</taxon>
        <taxon>Microbacteriaceae</taxon>
        <taxon>Microbacterium</taxon>
    </lineage>
</organism>
<dbReference type="EMBL" id="JAODOR010000017">
    <property type="protein sequence ID" value="MCT9003202.1"/>
    <property type="molecule type" value="Genomic_DNA"/>
</dbReference>
<proteinExistence type="predicted"/>
<protein>
    <submittedName>
        <fullName evidence="2">Uncharacterized protein</fullName>
    </submittedName>
</protein>
<evidence type="ECO:0000256" key="1">
    <source>
        <dbReference type="SAM" id="MobiDB-lite"/>
    </source>
</evidence>
<keyword evidence="3" id="KW-1185">Reference proteome</keyword>
<name>A0ABT2PGD5_9MICO</name>
<feature type="compositionally biased region" description="Basic and acidic residues" evidence="1">
    <location>
        <begin position="1"/>
        <end position="19"/>
    </location>
</feature>
<evidence type="ECO:0000313" key="2">
    <source>
        <dbReference type="EMBL" id="MCT9003202.1"/>
    </source>
</evidence>
<feature type="region of interest" description="Disordered" evidence="1">
    <location>
        <begin position="1"/>
        <end position="54"/>
    </location>
</feature>
<accession>A0ABT2PGD5</accession>
<reference evidence="2 3" key="1">
    <citation type="journal article" date="2024" name="Int. J. Syst. Evol. Microbiol.">
        <title>Microbacterium memoriense sp. nov., a member of the Actinomycetota from marine beach sediment of the north coast of Portugal.</title>
        <authorList>
            <person name="Santos J.D.N.D."/>
            <person name="Klimek D."/>
            <person name="Calusinska M."/>
            <person name="Lobo-da-Cunha A."/>
            <person name="Catita J."/>
            <person name="Goncalves H."/>
            <person name="Gonzalez I."/>
            <person name="Lage O.M."/>
        </authorList>
    </citation>
    <scope>NUCLEOTIDE SEQUENCE [LARGE SCALE GENOMIC DNA]</scope>
    <source>
        <strain evidence="2 3">PMIC_1C1B</strain>
    </source>
</reference>
<dbReference type="RefSeq" id="WP_261607734.1">
    <property type="nucleotide sequence ID" value="NZ_JAODOR010000017.1"/>
</dbReference>
<sequence length="99" mass="10564">MSVADQHEGADHHGQDGGRETVSVGEAQREMAGDAEQDLPAMSQNNATDDEKLAGILAQTRADLPGADADAIVERLRQRAEQSGILLTDEQARTLVREG</sequence>
<evidence type="ECO:0000313" key="3">
    <source>
        <dbReference type="Proteomes" id="UP001300496"/>
    </source>
</evidence>
<comment type="caution">
    <text evidence="2">The sequence shown here is derived from an EMBL/GenBank/DDBJ whole genome shotgun (WGS) entry which is preliminary data.</text>
</comment>